<dbReference type="Gene3D" id="2.60.120.280">
    <property type="entry name" value="Regulatory protein AraC"/>
    <property type="match status" value="1"/>
</dbReference>
<accession>A0A9D1S685</accession>
<feature type="domain" description="HTH araC/xylS-type" evidence="4">
    <location>
        <begin position="165"/>
        <end position="264"/>
    </location>
</feature>
<dbReference type="SMART" id="SM00342">
    <property type="entry name" value="HTH_ARAC"/>
    <property type="match status" value="1"/>
</dbReference>
<dbReference type="InterPro" id="IPR009057">
    <property type="entry name" value="Homeodomain-like_sf"/>
</dbReference>
<evidence type="ECO:0000256" key="1">
    <source>
        <dbReference type="ARBA" id="ARBA00023015"/>
    </source>
</evidence>
<dbReference type="PANTHER" id="PTHR43280">
    <property type="entry name" value="ARAC-FAMILY TRANSCRIPTIONAL REGULATOR"/>
    <property type="match status" value="1"/>
</dbReference>
<dbReference type="InterPro" id="IPR003313">
    <property type="entry name" value="AraC-bd"/>
</dbReference>
<dbReference type="GO" id="GO:0003700">
    <property type="term" value="F:DNA-binding transcription factor activity"/>
    <property type="evidence" value="ECO:0007669"/>
    <property type="project" value="InterPro"/>
</dbReference>
<dbReference type="PRINTS" id="PR00032">
    <property type="entry name" value="HTHARAC"/>
</dbReference>
<gene>
    <name evidence="5" type="ORF">IAB04_01215</name>
</gene>
<proteinExistence type="predicted"/>
<dbReference type="Proteomes" id="UP000824111">
    <property type="component" value="Unassembled WGS sequence"/>
</dbReference>
<keyword evidence="2" id="KW-0238">DNA-binding</keyword>
<name>A0A9D1S685_9FIRM</name>
<evidence type="ECO:0000313" key="5">
    <source>
        <dbReference type="EMBL" id="HIU47963.1"/>
    </source>
</evidence>
<dbReference type="PROSITE" id="PS01124">
    <property type="entry name" value="HTH_ARAC_FAMILY_2"/>
    <property type="match status" value="1"/>
</dbReference>
<organism evidence="5 6">
    <name type="scientific">Candidatus Avimonoglobus intestinipullorum</name>
    <dbReference type="NCBI Taxonomy" id="2840699"/>
    <lineage>
        <taxon>Bacteria</taxon>
        <taxon>Bacillati</taxon>
        <taxon>Bacillota</taxon>
        <taxon>Clostridia</taxon>
        <taxon>Eubacteriales</taxon>
        <taxon>Candidatus Avimonoglobus</taxon>
    </lineage>
</organism>
<keyword evidence="3" id="KW-0804">Transcription</keyword>
<reference evidence="5" key="2">
    <citation type="journal article" date="2021" name="PeerJ">
        <title>Extensive microbial diversity within the chicken gut microbiome revealed by metagenomics and culture.</title>
        <authorList>
            <person name="Gilroy R."/>
            <person name="Ravi A."/>
            <person name="Getino M."/>
            <person name="Pursley I."/>
            <person name="Horton D.L."/>
            <person name="Alikhan N.F."/>
            <person name="Baker D."/>
            <person name="Gharbi K."/>
            <person name="Hall N."/>
            <person name="Watson M."/>
            <person name="Adriaenssens E.M."/>
            <person name="Foster-Nyarko E."/>
            <person name="Jarju S."/>
            <person name="Secka A."/>
            <person name="Antonio M."/>
            <person name="Oren A."/>
            <person name="Chaudhuri R.R."/>
            <person name="La Ragione R."/>
            <person name="Hildebrand F."/>
            <person name="Pallen M.J."/>
        </authorList>
    </citation>
    <scope>NUCLEOTIDE SEQUENCE</scope>
    <source>
        <strain evidence="5">ChiSjej4B22-9803</strain>
    </source>
</reference>
<dbReference type="EMBL" id="DVND01000027">
    <property type="protein sequence ID" value="HIU47963.1"/>
    <property type="molecule type" value="Genomic_DNA"/>
</dbReference>
<dbReference type="InterPro" id="IPR018060">
    <property type="entry name" value="HTH_AraC"/>
</dbReference>
<dbReference type="AlphaFoldDB" id="A0A9D1S685"/>
<evidence type="ECO:0000256" key="3">
    <source>
        <dbReference type="ARBA" id="ARBA00023163"/>
    </source>
</evidence>
<dbReference type="InterPro" id="IPR037923">
    <property type="entry name" value="HTH-like"/>
</dbReference>
<dbReference type="Gene3D" id="1.10.10.60">
    <property type="entry name" value="Homeodomain-like"/>
    <property type="match status" value="2"/>
</dbReference>
<comment type="caution">
    <text evidence="5">The sequence shown here is derived from an EMBL/GenBank/DDBJ whole genome shotgun (WGS) entry which is preliminary data.</text>
</comment>
<evidence type="ECO:0000259" key="4">
    <source>
        <dbReference type="PROSITE" id="PS01124"/>
    </source>
</evidence>
<dbReference type="Pfam" id="PF12833">
    <property type="entry name" value="HTH_18"/>
    <property type="match status" value="1"/>
</dbReference>
<evidence type="ECO:0000313" key="6">
    <source>
        <dbReference type="Proteomes" id="UP000824111"/>
    </source>
</evidence>
<dbReference type="SUPFAM" id="SSF46689">
    <property type="entry name" value="Homeodomain-like"/>
    <property type="match status" value="2"/>
</dbReference>
<dbReference type="PANTHER" id="PTHR43280:SF28">
    <property type="entry name" value="HTH-TYPE TRANSCRIPTIONAL ACTIVATOR RHAS"/>
    <property type="match status" value="1"/>
</dbReference>
<keyword evidence="1" id="KW-0805">Transcription regulation</keyword>
<dbReference type="SUPFAM" id="SSF51215">
    <property type="entry name" value="Regulatory protein AraC"/>
    <property type="match status" value="1"/>
</dbReference>
<reference evidence="5" key="1">
    <citation type="submission" date="2020-10" db="EMBL/GenBank/DDBJ databases">
        <authorList>
            <person name="Gilroy R."/>
        </authorList>
    </citation>
    <scope>NUCLEOTIDE SEQUENCE</scope>
    <source>
        <strain evidence="5">ChiSjej4B22-9803</strain>
    </source>
</reference>
<dbReference type="InterPro" id="IPR020449">
    <property type="entry name" value="Tscrpt_reg_AraC-type_HTH"/>
</dbReference>
<sequence>MYNDYIFPILSEKDLRLPFFVATVGMQEHQTQINRPHGIEHHQLLITKTGVGTAALSGGTVSLSPASILYYPPGTPHLYTPETTPWETLWITFGGDGVFSVLGTEGGIYKTNNLPEIEALHRDICRLNSALNWQEQASVLLYQLLLCVKSEIDYGKSGALEQRLRPSIDYMKRHLASEIELSDLAACCNISRAHYCRLFKLAYGQRPFELLLRLRLQKAKTLLLSAPGKDIAEVALECGFHSVSYFIQLFKKEAHKTPSAFRQFHLGK</sequence>
<evidence type="ECO:0000256" key="2">
    <source>
        <dbReference type="ARBA" id="ARBA00023125"/>
    </source>
</evidence>
<protein>
    <submittedName>
        <fullName evidence="5">AraC family transcriptional regulator</fullName>
    </submittedName>
</protein>
<dbReference type="Pfam" id="PF02311">
    <property type="entry name" value="AraC_binding"/>
    <property type="match status" value="1"/>
</dbReference>
<dbReference type="GO" id="GO:0043565">
    <property type="term" value="F:sequence-specific DNA binding"/>
    <property type="evidence" value="ECO:0007669"/>
    <property type="project" value="InterPro"/>
</dbReference>